<protein>
    <submittedName>
        <fullName evidence="2">Uncharacterized protein</fullName>
    </submittedName>
</protein>
<feature type="region of interest" description="Disordered" evidence="1">
    <location>
        <begin position="72"/>
        <end position="122"/>
    </location>
</feature>
<evidence type="ECO:0000313" key="3">
    <source>
        <dbReference type="Proteomes" id="UP001293254"/>
    </source>
</evidence>
<accession>A0AAE1Y608</accession>
<keyword evidence="3" id="KW-1185">Reference proteome</keyword>
<dbReference type="EMBL" id="JACGWO010000006">
    <property type="protein sequence ID" value="KAK4423987.1"/>
    <property type="molecule type" value="Genomic_DNA"/>
</dbReference>
<evidence type="ECO:0000313" key="2">
    <source>
        <dbReference type="EMBL" id="KAK4423987.1"/>
    </source>
</evidence>
<dbReference type="Proteomes" id="UP001293254">
    <property type="component" value="Unassembled WGS sequence"/>
</dbReference>
<organism evidence="2 3">
    <name type="scientific">Sesamum alatum</name>
    <dbReference type="NCBI Taxonomy" id="300844"/>
    <lineage>
        <taxon>Eukaryota</taxon>
        <taxon>Viridiplantae</taxon>
        <taxon>Streptophyta</taxon>
        <taxon>Embryophyta</taxon>
        <taxon>Tracheophyta</taxon>
        <taxon>Spermatophyta</taxon>
        <taxon>Magnoliopsida</taxon>
        <taxon>eudicotyledons</taxon>
        <taxon>Gunneridae</taxon>
        <taxon>Pentapetalae</taxon>
        <taxon>asterids</taxon>
        <taxon>lamiids</taxon>
        <taxon>Lamiales</taxon>
        <taxon>Pedaliaceae</taxon>
        <taxon>Sesamum</taxon>
    </lineage>
</organism>
<reference evidence="2" key="1">
    <citation type="submission" date="2020-06" db="EMBL/GenBank/DDBJ databases">
        <authorList>
            <person name="Li T."/>
            <person name="Hu X."/>
            <person name="Zhang T."/>
            <person name="Song X."/>
            <person name="Zhang H."/>
            <person name="Dai N."/>
            <person name="Sheng W."/>
            <person name="Hou X."/>
            <person name="Wei L."/>
        </authorList>
    </citation>
    <scope>NUCLEOTIDE SEQUENCE</scope>
    <source>
        <strain evidence="2">3651</strain>
        <tissue evidence="2">Leaf</tissue>
    </source>
</reference>
<name>A0AAE1Y608_9LAMI</name>
<feature type="compositionally biased region" description="Basic residues" evidence="1">
    <location>
        <begin position="102"/>
        <end position="116"/>
    </location>
</feature>
<dbReference type="AlphaFoldDB" id="A0AAE1Y608"/>
<reference evidence="2" key="2">
    <citation type="journal article" date="2024" name="Plant">
        <title>Genomic evolution and insights into agronomic trait innovations of Sesamum species.</title>
        <authorList>
            <person name="Miao H."/>
            <person name="Wang L."/>
            <person name="Qu L."/>
            <person name="Liu H."/>
            <person name="Sun Y."/>
            <person name="Le M."/>
            <person name="Wang Q."/>
            <person name="Wei S."/>
            <person name="Zheng Y."/>
            <person name="Lin W."/>
            <person name="Duan Y."/>
            <person name="Cao H."/>
            <person name="Xiong S."/>
            <person name="Wang X."/>
            <person name="Wei L."/>
            <person name="Li C."/>
            <person name="Ma Q."/>
            <person name="Ju M."/>
            <person name="Zhao R."/>
            <person name="Li G."/>
            <person name="Mu C."/>
            <person name="Tian Q."/>
            <person name="Mei H."/>
            <person name="Zhang T."/>
            <person name="Gao T."/>
            <person name="Zhang H."/>
        </authorList>
    </citation>
    <scope>NUCLEOTIDE SEQUENCE</scope>
    <source>
        <strain evidence="2">3651</strain>
    </source>
</reference>
<evidence type="ECO:0000256" key="1">
    <source>
        <dbReference type="SAM" id="MobiDB-lite"/>
    </source>
</evidence>
<comment type="caution">
    <text evidence="2">The sequence shown here is derived from an EMBL/GenBank/DDBJ whole genome shotgun (WGS) entry which is preliminary data.</text>
</comment>
<proteinExistence type="predicted"/>
<gene>
    <name evidence="2" type="ORF">Salat_1592100</name>
</gene>
<sequence length="150" mass="16426">MKKGPAAVRGLAAARGSVVQPIAQPFTVVFCSFCEVSPGESTWTSCVQMGGNSSKLRSGAVISVEGAKPKSDRMAVFSMKRRSQRRWSATEQPADGGATASRKTRSEKRIRKRRSASHVDENGCEGYDSIRLEVLSATMVVRDRKSFRRQ</sequence>